<name>A0A843YIR5_9BURK</name>
<organism evidence="3 4">
    <name type="scientific">Glaciimonas soli</name>
    <dbReference type="NCBI Taxonomy" id="2590999"/>
    <lineage>
        <taxon>Bacteria</taxon>
        <taxon>Pseudomonadati</taxon>
        <taxon>Pseudomonadota</taxon>
        <taxon>Betaproteobacteria</taxon>
        <taxon>Burkholderiales</taxon>
        <taxon>Oxalobacteraceae</taxon>
        <taxon>Glaciimonas</taxon>
    </lineage>
</organism>
<evidence type="ECO:0000256" key="1">
    <source>
        <dbReference type="SAM" id="MobiDB-lite"/>
    </source>
</evidence>
<dbReference type="RefSeq" id="WP_153232857.1">
    <property type="nucleotide sequence ID" value="NZ_WINI01000001.1"/>
</dbReference>
<dbReference type="OrthoDB" id="3173306at2"/>
<dbReference type="AlphaFoldDB" id="A0A843YIR5"/>
<dbReference type="Pfam" id="PF23343">
    <property type="entry name" value="REP_ORF2-G2P"/>
    <property type="match status" value="1"/>
</dbReference>
<keyword evidence="4" id="KW-1185">Reference proteome</keyword>
<dbReference type="Proteomes" id="UP000451565">
    <property type="component" value="Unassembled WGS sequence"/>
</dbReference>
<dbReference type="EMBL" id="WINI01000001">
    <property type="protein sequence ID" value="MQQ99254.1"/>
    <property type="molecule type" value="Genomic_DNA"/>
</dbReference>
<feature type="domain" description="Replication-associated protein ORF2/G2P" evidence="2">
    <location>
        <begin position="114"/>
        <end position="225"/>
    </location>
</feature>
<gene>
    <name evidence="3" type="ORF">GEV47_00960</name>
</gene>
<accession>A0A843YIR5</accession>
<sequence>MNAIVDHSTQFDYSPVVNTSAPHEWDEFSYDGDNQVLSSSSAAPKTVWMVYDRTFDDGQTEICVSKSYRFKDSYTPTKHAKRGESENKEANQEDAAARARQKVRLNCKAISADRMITLTYRENMQDVVRLKKDWDVFRRKMSKHKVFHYVAVVEQQERGAFHIHIAVNGRQSYHLVRSIWTRIVGTDEQGRVNGNIDVRNPQRFGGQTKNARHKIAAYIAKYIAEEMTVREFNGKRYWASRGIVVPEKVAYQLPYGTDQWGAFAHALKLACDRGIEGANVWQNQGMGVLWMATAAPI</sequence>
<evidence type="ECO:0000259" key="2">
    <source>
        <dbReference type="Pfam" id="PF23343"/>
    </source>
</evidence>
<protein>
    <recommendedName>
        <fullName evidence="2">Replication-associated protein ORF2/G2P domain-containing protein</fullName>
    </recommendedName>
</protein>
<comment type="caution">
    <text evidence="3">The sequence shown here is derived from an EMBL/GenBank/DDBJ whole genome shotgun (WGS) entry which is preliminary data.</text>
</comment>
<proteinExistence type="predicted"/>
<evidence type="ECO:0000313" key="3">
    <source>
        <dbReference type="EMBL" id="MQQ99254.1"/>
    </source>
</evidence>
<feature type="compositionally biased region" description="Basic and acidic residues" evidence="1">
    <location>
        <begin position="82"/>
        <end position="95"/>
    </location>
</feature>
<dbReference type="InterPro" id="IPR056906">
    <property type="entry name" value="ORF2/G2P_dom"/>
</dbReference>
<reference evidence="3 4" key="1">
    <citation type="submission" date="2019-10" db="EMBL/GenBank/DDBJ databases">
        <title>Glaciimonas soli sp. nov., a psychrophilic bacterium isolated from the forest soil of a high elevation mountain in Taiwan.</title>
        <authorList>
            <person name="Wang L.-T."/>
            <person name="Shieh W.Y."/>
        </authorList>
    </citation>
    <scope>NUCLEOTIDE SEQUENCE [LARGE SCALE GENOMIC DNA]</scope>
    <source>
        <strain evidence="3 4">GS1</strain>
    </source>
</reference>
<feature type="region of interest" description="Disordered" evidence="1">
    <location>
        <begin position="75"/>
        <end position="95"/>
    </location>
</feature>
<evidence type="ECO:0000313" key="4">
    <source>
        <dbReference type="Proteomes" id="UP000451565"/>
    </source>
</evidence>